<organism evidence="5 6">
    <name type="scientific">Conexibacter stalactiti</name>
    <dbReference type="NCBI Taxonomy" id="1940611"/>
    <lineage>
        <taxon>Bacteria</taxon>
        <taxon>Bacillati</taxon>
        <taxon>Actinomycetota</taxon>
        <taxon>Thermoleophilia</taxon>
        <taxon>Solirubrobacterales</taxon>
        <taxon>Conexibacteraceae</taxon>
        <taxon>Conexibacter</taxon>
    </lineage>
</organism>
<dbReference type="InterPro" id="IPR055135">
    <property type="entry name" value="PRMT_dom"/>
</dbReference>
<dbReference type="GO" id="GO:0008168">
    <property type="term" value="F:methyltransferase activity"/>
    <property type="evidence" value="ECO:0007669"/>
    <property type="project" value="UniProtKB-KW"/>
</dbReference>
<keyword evidence="5" id="KW-0687">Ribonucleoprotein</keyword>
<dbReference type="PANTHER" id="PTHR11006:SF4">
    <property type="entry name" value="PROTEIN ARGININE N-METHYLTRANSFERASE 7"/>
    <property type="match status" value="1"/>
</dbReference>
<protein>
    <submittedName>
        <fullName evidence="5">50S ribosomal protein L11 methyltransferase</fullName>
    </submittedName>
</protein>
<proteinExistence type="predicted"/>
<sequence length="346" mass="38392">MAPTRTNDHAARAKAAARSLLGKTYEAAARNDRVRRLVYSLRNRNLFGGMAQHDHMLGDPIRVDTYHAAIEKHVRDGDVVVDLGTGSGVLAFFSARAGARQVHAIEHGPMADAAEAVAADNDIDNVQLHRMHSSEFELPEKVDVIVHEQIGEALFDERVVENVGELRDRVLKPGGLILPARLALYIEPVQVRDGARRPYAWQQRLHGIDFRALEPFARREPQSYHYTVLRPFPFEQFLTATEAVVSVDLHTATTADLPQQISWRRKVVSDGVLDGFVVYFTAAFDDELAISSSPADPYTHWGGPLLRVESRPVRAGDELEFALAAKELSAPSTWEWTVTVHPAGGE</sequence>
<keyword evidence="1 5" id="KW-0489">Methyltransferase</keyword>
<reference evidence="5 6" key="2">
    <citation type="submission" date="2023-10" db="EMBL/GenBank/DDBJ databases">
        <authorList>
            <person name="Han X.F."/>
        </authorList>
    </citation>
    <scope>NUCLEOTIDE SEQUENCE [LARGE SCALE GENOMIC DNA]</scope>
    <source>
        <strain evidence="5 6">KCTC 39840</strain>
    </source>
</reference>
<name>A0ABU4HSQ1_9ACTN</name>
<dbReference type="EMBL" id="JAWSTH010000053">
    <property type="protein sequence ID" value="MDW5596350.1"/>
    <property type="molecule type" value="Genomic_DNA"/>
</dbReference>
<dbReference type="Pfam" id="PF22528">
    <property type="entry name" value="PRMT_C"/>
    <property type="match status" value="1"/>
</dbReference>
<reference evidence="6" key="1">
    <citation type="submission" date="2023-07" db="EMBL/GenBank/DDBJ databases">
        <title>Conexibacter stalactiti sp. nov., isolated from stalactites in a lava cave and emended description of the genus Conexibacter.</title>
        <authorList>
            <person name="Lee S.D."/>
        </authorList>
    </citation>
    <scope>NUCLEOTIDE SEQUENCE [LARGE SCALE GENOMIC DNA]</scope>
    <source>
        <strain evidence="6">KCTC 39840</strain>
    </source>
</reference>
<evidence type="ECO:0000313" key="6">
    <source>
        <dbReference type="Proteomes" id="UP001284601"/>
    </source>
</evidence>
<dbReference type="GO" id="GO:0005840">
    <property type="term" value="C:ribosome"/>
    <property type="evidence" value="ECO:0007669"/>
    <property type="project" value="UniProtKB-KW"/>
</dbReference>
<dbReference type="PROSITE" id="PS51678">
    <property type="entry name" value="SAM_MT_PRMT"/>
    <property type="match status" value="1"/>
</dbReference>
<evidence type="ECO:0000259" key="4">
    <source>
        <dbReference type="Pfam" id="PF22528"/>
    </source>
</evidence>
<dbReference type="PANTHER" id="PTHR11006">
    <property type="entry name" value="PROTEIN ARGININE N-METHYLTRANSFERASE"/>
    <property type="match status" value="1"/>
</dbReference>
<evidence type="ECO:0000256" key="3">
    <source>
        <dbReference type="ARBA" id="ARBA00022691"/>
    </source>
</evidence>
<dbReference type="RefSeq" id="WP_318598733.1">
    <property type="nucleotide sequence ID" value="NZ_JAWSTH010000053.1"/>
</dbReference>
<evidence type="ECO:0000256" key="2">
    <source>
        <dbReference type="ARBA" id="ARBA00022679"/>
    </source>
</evidence>
<dbReference type="Gene3D" id="2.70.160.11">
    <property type="entry name" value="Hnrnp arginine n-methyltransferase1"/>
    <property type="match status" value="1"/>
</dbReference>
<keyword evidence="3" id="KW-0949">S-adenosyl-L-methionine</keyword>
<keyword evidence="2" id="KW-0808">Transferase</keyword>
<evidence type="ECO:0000256" key="1">
    <source>
        <dbReference type="ARBA" id="ARBA00022603"/>
    </source>
</evidence>
<keyword evidence="6" id="KW-1185">Reference proteome</keyword>
<dbReference type="InterPro" id="IPR025799">
    <property type="entry name" value="Arg_MeTrfase"/>
</dbReference>
<dbReference type="InterPro" id="IPR029063">
    <property type="entry name" value="SAM-dependent_MTases_sf"/>
</dbReference>
<dbReference type="GO" id="GO:0032259">
    <property type="term" value="P:methylation"/>
    <property type="evidence" value="ECO:0007669"/>
    <property type="project" value="UniProtKB-KW"/>
</dbReference>
<dbReference type="Pfam" id="PF06325">
    <property type="entry name" value="PrmA"/>
    <property type="match status" value="1"/>
</dbReference>
<dbReference type="CDD" id="cd02440">
    <property type="entry name" value="AdoMet_MTases"/>
    <property type="match status" value="1"/>
</dbReference>
<dbReference type="Proteomes" id="UP001284601">
    <property type="component" value="Unassembled WGS sequence"/>
</dbReference>
<keyword evidence="5" id="KW-0689">Ribosomal protein</keyword>
<feature type="domain" description="Protein arginine N-methyltransferase" evidence="4">
    <location>
        <begin position="183"/>
        <end position="321"/>
    </location>
</feature>
<accession>A0ABU4HSQ1</accession>
<gene>
    <name evidence="5" type="ORF">R7226_18535</name>
</gene>
<dbReference type="SUPFAM" id="SSF53335">
    <property type="entry name" value="S-adenosyl-L-methionine-dependent methyltransferases"/>
    <property type="match status" value="1"/>
</dbReference>
<evidence type="ECO:0000313" key="5">
    <source>
        <dbReference type="EMBL" id="MDW5596350.1"/>
    </source>
</evidence>
<dbReference type="Gene3D" id="3.40.50.150">
    <property type="entry name" value="Vaccinia Virus protein VP39"/>
    <property type="match status" value="1"/>
</dbReference>
<comment type="caution">
    <text evidence="5">The sequence shown here is derived from an EMBL/GenBank/DDBJ whole genome shotgun (WGS) entry which is preliminary data.</text>
</comment>